<protein>
    <submittedName>
        <fullName evidence="3">Uncharacterized protein (TIGR02271 family)</fullName>
    </submittedName>
</protein>
<gene>
    <name evidence="3" type="ORF">IQ22_00857</name>
</gene>
<feature type="domain" description="DUF2382" evidence="2">
    <location>
        <begin position="14"/>
        <end position="126"/>
    </location>
</feature>
<dbReference type="OrthoDB" id="7032940at2"/>
<dbReference type="Pfam" id="PF09557">
    <property type="entry name" value="DUF2382"/>
    <property type="match status" value="1"/>
</dbReference>
<comment type="caution">
    <text evidence="3">The sequence shown here is derived from an EMBL/GenBank/DDBJ whole genome shotgun (WGS) entry which is preliminary data.</text>
</comment>
<accession>A0A562QN66</accession>
<reference evidence="3 4" key="1">
    <citation type="journal article" date="2015" name="Stand. Genomic Sci.">
        <title>Genomic Encyclopedia of Bacterial and Archaeal Type Strains, Phase III: the genomes of soil and plant-associated and newly described type strains.</title>
        <authorList>
            <person name="Whitman W.B."/>
            <person name="Woyke T."/>
            <person name="Klenk H.P."/>
            <person name="Zhou Y."/>
            <person name="Lilburn T.G."/>
            <person name="Beck B.J."/>
            <person name="De Vos P."/>
            <person name="Vandamme P."/>
            <person name="Eisen J.A."/>
            <person name="Garrity G."/>
            <person name="Hugenholtz P."/>
            <person name="Kyrpides N.C."/>
        </authorList>
    </citation>
    <scope>NUCLEOTIDE SEQUENCE [LARGE SCALE GENOMIC DNA]</scope>
    <source>
        <strain evidence="3 4">CGMCC 1.6858</strain>
    </source>
</reference>
<keyword evidence="4" id="KW-1185">Reference proteome</keyword>
<feature type="region of interest" description="Disordered" evidence="1">
    <location>
        <begin position="121"/>
        <end position="140"/>
    </location>
</feature>
<evidence type="ECO:0000256" key="1">
    <source>
        <dbReference type="SAM" id="MobiDB-lite"/>
    </source>
</evidence>
<organism evidence="3 4">
    <name type="scientific">Pseudomonas duriflava</name>
    <dbReference type="NCBI Taxonomy" id="459528"/>
    <lineage>
        <taxon>Bacteria</taxon>
        <taxon>Pseudomonadati</taxon>
        <taxon>Pseudomonadota</taxon>
        <taxon>Gammaproteobacteria</taxon>
        <taxon>Pseudomonadales</taxon>
        <taxon>Pseudomonadaceae</taxon>
        <taxon>Pseudomonas</taxon>
    </lineage>
</organism>
<evidence type="ECO:0000313" key="3">
    <source>
        <dbReference type="EMBL" id="TWI57640.1"/>
    </source>
</evidence>
<dbReference type="AlphaFoldDB" id="A0A562QN66"/>
<name>A0A562QN66_9PSED</name>
<evidence type="ECO:0000313" key="4">
    <source>
        <dbReference type="Proteomes" id="UP000316905"/>
    </source>
</evidence>
<dbReference type="RefSeq" id="WP_145138493.1">
    <property type="nucleotide sequence ID" value="NZ_VLKY01000002.1"/>
</dbReference>
<sequence length="140" mass="16063">MRKDELENLANETIPVMEEEAVLLKKKVESGRVRISKTVETQDYTVSDSLRYEEAVIERVKCGTTVDPEHLPQVRQENGITIIPVVEEVLVVEKRLVLKEELHVQRVVREAHHTVPVTLNREKVTVEHSQPEPESSAHEQ</sequence>
<dbReference type="Proteomes" id="UP000316905">
    <property type="component" value="Unassembled WGS sequence"/>
</dbReference>
<proteinExistence type="predicted"/>
<evidence type="ECO:0000259" key="2">
    <source>
        <dbReference type="Pfam" id="PF09557"/>
    </source>
</evidence>
<dbReference type="EMBL" id="VLKY01000002">
    <property type="protein sequence ID" value="TWI57640.1"/>
    <property type="molecule type" value="Genomic_DNA"/>
</dbReference>
<dbReference type="InterPro" id="IPR019060">
    <property type="entry name" value="DUF2382"/>
</dbReference>